<dbReference type="EMBL" id="CM001223">
    <property type="protein sequence ID" value="AES81950.1"/>
    <property type="molecule type" value="Genomic_DNA"/>
</dbReference>
<name>G7L4Y3_MEDTR</name>
<evidence type="ECO:0000313" key="1">
    <source>
        <dbReference type="EMBL" id="AES81950.1"/>
    </source>
</evidence>
<gene>
    <name evidence="1" type="ordered locus">MTR_7g102710</name>
</gene>
<accession>G7L4Y3</accession>
<dbReference type="HOGENOM" id="CLU_2691542_0_0_1"/>
<proteinExistence type="predicted"/>
<evidence type="ECO:0000313" key="3">
    <source>
        <dbReference type="Proteomes" id="UP000002051"/>
    </source>
</evidence>
<dbReference type="GO" id="GO:0004842">
    <property type="term" value="F:ubiquitin-protein transferase activity"/>
    <property type="evidence" value="ECO:0007669"/>
    <property type="project" value="InterPro"/>
</dbReference>
<keyword evidence="3" id="KW-1185">Reference proteome</keyword>
<dbReference type="AlphaFoldDB" id="G7L4Y3"/>
<dbReference type="EnsemblPlants" id="AES81950">
    <property type="protein sequence ID" value="AES81950"/>
    <property type="gene ID" value="MTR_7g102710"/>
</dbReference>
<reference evidence="1 3" key="1">
    <citation type="journal article" date="2011" name="Nature">
        <title>The Medicago genome provides insight into the evolution of rhizobial symbioses.</title>
        <authorList>
            <person name="Young N.D."/>
            <person name="Debelle F."/>
            <person name="Oldroyd G.E."/>
            <person name="Geurts R."/>
            <person name="Cannon S.B."/>
            <person name="Udvardi M.K."/>
            <person name="Benedito V.A."/>
            <person name="Mayer K.F."/>
            <person name="Gouzy J."/>
            <person name="Schoof H."/>
            <person name="Van de Peer Y."/>
            <person name="Proost S."/>
            <person name="Cook D.R."/>
            <person name="Meyers B.C."/>
            <person name="Spannagl M."/>
            <person name="Cheung F."/>
            <person name="De Mita S."/>
            <person name="Krishnakumar V."/>
            <person name="Gundlach H."/>
            <person name="Zhou S."/>
            <person name="Mudge J."/>
            <person name="Bharti A.K."/>
            <person name="Murray J.D."/>
            <person name="Naoumkina M.A."/>
            <person name="Rosen B."/>
            <person name="Silverstein K.A."/>
            <person name="Tang H."/>
            <person name="Rombauts S."/>
            <person name="Zhao P.X."/>
            <person name="Zhou P."/>
            <person name="Barbe V."/>
            <person name="Bardou P."/>
            <person name="Bechner M."/>
            <person name="Bellec A."/>
            <person name="Berger A."/>
            <person name="Berges H."/>
            <person name="Bidwell S."/>
            <person name="Bisseling T."/>
            <person name="Choisne N."/>
            <person name="Couloux A."/>
            <person name="Denny R."/>
            <person name="Deshpande S."/>
            <person name="Dai X."/>
            <person name="Doyle J.J."/>
            <person name="Dudez A.M."/>
            <person name="Farmer A.D."/>
            <person name="Fouteau S."/>
            <person name="Franken C."/>
            <person name="Gibelin C."/>
            <person name="Gish J."/>
            <person name="Goldstein S."/>
            <person name="Gonzalez A.J."/>
            <person name="Green P.J."/>
            <person name="Hallab A."/>
            <person name="Hartog M."/>
            <person name="Hua A."/>
            <person name="Humphray S.J."/>
            <person name="Jeong D.H."/>
            <person name="Jing Y."/>
            <person name="Jocker A."/>
            <person name="Kenton S.M."/>
            <person name="Kim D.J."/>
            <person name="Klee K."/>
            <person name="Lai H."/>
            <person name="Lang C."/>
            <person name="Lin S."/>
            <person name="Macmil S.L."/>
            <person name="Magdelenat G."/>
            <person name="Matthews L."/>
            <person name="McCorrison J."/>
            <person name="Monaghan E.L."/>
            <person name="Mun J.H."/>
            <person name="Najar F.Z."/>
            <person name="Nicholson C."/>
            <person name="Noirot C."/>
            <person name="O'Bleness M."/>
            <person name="Paule C.R."/>
            <person name="Poulain J."/>
            <person name="Prion F."/>
            <person name="Qin B."/>
            <person name="Qu C."/>
            <person name="Retzel E.F."/>
            <person name="Riddle C."/>
            <person name="Sallet E."/>
            <person name="Samain S."/>
            <person name="Samson N."/>
            <person name="Sanders I."/>
            <person name="Saurat O."/>
            <person name="Scarpelli C."/>
            <person name="Schiex T."/>
            <person name="Segurens B."/>
            <person name="Severin A.J."/>
            <person name="Sherrier D.J."/>
            <person name="Shi R."/>
            <person name="Sims S."/>
            <person name="Singer S.R."/>
            <person name="Sinharoy S."/>
            <person name="Sterck L."/>
            <person name="Viollet A."/>
            <person name="Wang B.B."/>
            <person name="Wang K."/>
            <person name="Wang M."/>
            <person name="Wang X."/>
            <person name="Warfsmann J."/>
            <person name="Weissenbach J."/>
            <person name="White D.D."/>
            <person name="White J.D."/>
            <person name="Wiley G.B."/>
            <person name="Wincker P."/>
            <person name="Xing Y."/>
            <person name="Yang L."/>
            <person name="Yao Z."/>
            <person name="Ying F."/>
            <person name="Zhai J."/>
            <person name="Zhou L."/>
            <person name="Zuber A."/>
            <person name="Denarie J."/>
            <person name="Dixon R.A."/>
            <person name="May G.D."/>
            <person name="Schwartz D.C."/>
            <person name="Rogers J."/>
            <person name="Quetier F."/>
            <person name="Town C.D."/>
            <person name="Roe B.A."/>
        </authorList>
    </citation>
    <scope>NUCLEOTIDE SEQUENCE [LARGE SCALE GENOMIC DNA]</scope>
    <source>
        <strain evidence="1">A17</strain>
        <strain evidence="2 3">cv. Jemalong A17</strain>
    </source>
</reference>
<dbReference type="SUPFAM" id="SSF56204">
    <property type="entry name" value="Hect, E3 ligase catalytic domain"/>
    <property type="match status" value="1"/>
</dbReference>
<dbReference type="InterPro" id="IPR035983">
    <property type="entry name" value="Hect_E3_ubiquitin_ligase"/>
</dbReference>
<evidence type="ECO:0000313" key="2">
    <source>
        <dbReference type="EnsemblPlants" id="AES81950"/>
    </source>
</evidence>
<sequence length="74" mass="8647">MFTFRGAFLLLNCSKFFKSLTQLGRFLQFVTATPRLSSGGFTSLYPKLKVVRKVKMKEKLWYAITKRQSSFHFS</sequence>
<organism evidence="1 3">
    <name type="scientific">Medicago truncatula</name>
    <name type="common">Barrel medic</name>
    <name type="synonym">Medicago tribuloides</name>
    <dbReference type="NCBI Taxonomy" id="3880"/>
    <lineage>
        <taxon>Eukaryota</taxon>
        <taxon>Viridiplantae</taxon>
        <taxon>Streptophyta</taxon>
        <taxon>Embryophyta</taxon>
        <taxon>Tracheophyta</taxon>
        <taxon>Spermatophyta</taxon>
        <taxon>Magnoliopsida</taxon>
        <taxon>eudicotyledons</taxon>
        <taxon>Gunneridae</taxon>
        <taxon>Pentapetalae</taxon>
        <taxon>rosids</taxon>
        <taxon>fabids</taxon>
        <taxon>Fabales</taxon>
        <taxon>Fabaceae</taxon>
        <taxon>Papilionoideae</taxon>
        <taxon>50 kb inversion clade</taxon>
        <taxon>NPAAA clade</taxon>
        <taxon>Hologalegina</taxon>
        <taxon>IRL clade</taxon>
        <taxon>Trifolieae</taxon>
        <taxon>Medicago</taxon>
    </lineage>
</organism>
<dbReference type="PaxDb" id="3880-AES81950"/>
<protein>
    <submittedName>
        <fullName evidence="1">HECT-domain (Ubiquitin-transferase) protein</fullName>
    </submittedName>
</protein>
<dbReference type="Proteomes" id="UP000002051">
    <property type="component" value="Unassembled WGS sequence"/>
</dbReference>
<dbReference type="STRING" id="3880.G7L4Y3"/>
<reference evidence="2" key="3">
    <citation type="submission" date="2015-04" db="UniProtKB">
        <authorList>
            <consortium name="EnsemblPlants"/>
        </authorList>
    </citation>
    <scope>IDENTIFICATION</scope>
    <source>
        <strain evidence="2">cv. Jemalong A17</strain>
    </source>
</reference>
<reference evidence="1 3" key="2">
    <citation type="journal article" date="2014" name="BMC Genomics">
        <title>An improved genome release (version Mt4.0) for the model legume Medicago truncatula.</title>
        <authorList>
            <person name="Tang H."/>
            <person name="Krishnakumar V."/>
            <person name="Bidwell S."/>
            <person name="Rosen B."/>
            <person name="Chan A."/>
            <person name="Zhou S."/>
            <person name="Gentzbittel L."/>
            <person name="Childs K.L."/>
            <person name="Yandell M."/>
            <person name="Gundlach H."/>
            <person name="Mayer K.F."/>
            <person name="Schwartz D.C."/>
            <person name="Town C.D."/>
        </authorList>
    </citation>
    <scope>GENOME REANNOTATION</scope>
    <source>
        <strain evidence="1">A17</strain>
        <strain evidence="2 3">cv. Jemalong A17</strain>
    </source>
</reference>